<accession>A0ABW0QKU8</accession>
<dbReference type="EC" id="2.1.1.-" evidence="2"/>
<dbReference type="Pfam" id="PF08241">
    <property type="entry name" value="Methyltransf_11"/>
    <property type="match status" value="1"/>
</dbReference>
<dbReference type="EMBL" id="JBHSNF010000001">
    <property type="protein sequence ID" value="MFC5525348.1"/>
    <property type="molecule type" value="Genomic_DNA"/>
</dbReference>
<keyword evidence="2" id="KW-0489">Methyltransferase</keyword>
<protein>
    <submittedName>
        <fullName evidence="2">Class I SAM-dependent methyltransferase</fullName>
        <ecNumber evidence="2">2.1.1.-</ecNumber>
    </submittedName>
</protein>
<dbReference type="RefSeq" id="WP_377318346.1">
    <property type="nucleotide sequence ID" value="NZ_JBHSNF010000001.1"/>
</dbReference>
<dbReference type="GO" id="GO:0032259">
    <property type="term" value="P:methylation"/>
    <property type="evidence" value="ECO:0007669"/>
    <property type="project" value="UniProtKB-KW"/>
</dbReference>
<dbReference type="GO" id="GO:0008168">
    <property type="term" value="F:methyltransferase activity"/>
    <property type="evidence" value="ECO:0007669"/>
    <property type="project" value="UniProtKB-KW"/>
</dbReference>
<name>A0ABW0QKU8_9GAMM</name>
<dbReference type="InterPro" id="IPR013216">
    <property type="entry name" value="Methyltransf_11"/>
</dbReference>
<feature type="domain" description="Methyltransferase type 11" evidence="1">
    <location>
        <begin position="47"/>
        <end position="143"/>
    </location>
</feature>
<reference evidence="3" key="1">
    <citation type="journal article" date="2019" name="Int. J. Syst. Evol. Microbiol.">
        <title>The Global Catalogue of Microorganisms (GCM) 10K type strain sequencing project: providing services to taxonomists for standard genome sequencing and annotation.</title>
        <authorList>
            <consortium name="The Broad Institute Genomics Platform"/>
            <consortium name="The Broad Institute Genome Sequencing Center for Infectious Disease"/>
            <person name="Wu L."/>
            <person name="Ma J."/>
        </authorList>
    </citation>
    <scope>NUCLEOTIDE SEQUENCE [LARGE SCALE GENOMIC DNA]</scope>
    <source>
        <strain evidence="3">CGMCC 1.16619</strain>
    </source>
</reference>
<dbReference type="SUPFAM" id="SSF53335">
    <property type="entry name" value="S-adenosyl-L-methionine-dependent methyltransferases"/>
    <property type="match status" value="1"/>
</dbReference>
<dbReference type="PANTHER" id="PTHR43591">
    <property type="entry name" value="METHYLTRANSFERASE"/>
    <property type="match status" value="1"/>
</dbReference>
<comment type="caution">
    <text evidence="2">The sequence shown here is derived from an EMBL/GenBank/DDBJ whole genome shotgun (WGS) entry which is preliminary data.</text>
</comment>
<organism evidence="2 3">
    <name type="scientific">Rhodanobacter ginsengisoli</name>
    <dbReference type="NCBI Taxonomy" id="418646"/>
    <lineage>
        <taxon>Bacteria</taxon>
        <taxon>Pseudomonadati</taxon>
        <taxon>Pseudomonadota</taxon>
        <taxon>Gammaproteobacteria</taxon>
        <taxon>Lysobacterales</taxon>
        <taxon>Rhodanobacteraceae</taxon>
        <taxon>Rhodanobacter</taxon>
    </lineage>
</organism>
<sequence>MPLPTNDSRFSDAVAALYQDLLVPLIFAPYAADLVARLAPLQPASVLELAAGTGVVTRELAARLAPEVQLVATDLNEAMLAVAKAQGTARDVAWRQADAMALPFEDASFDAVVCQFGAMFFPDKAHAYAEARRVLRPGGTLLFNTWDRIGTNDFAWVVSDAVAGLFPEDPPRFLASLPHGYFSAEAIARDLAGGGFAGPPTIETVTAISRADTPGLPALAYCQGTPLRGEIEARHGAGLQEATAAATAAMTARFGAGPVAGRIQALVVQVAR</sequence>
<proteinExistence type="predicted"/>
<evidence type="ECO:0000313" key="3">
    <source>
        <dbReference type="Proteomes" id="UP001596114"/>
    </source>
</evidence>
<dbReference type="CDD" id="cd02440">
    <property type="entry name" value="AdoMet_MTases"/>
    <property type="match status" value="1"/>
</dbReference>
<dbReference type="Gene3D" id="3.40.50.150">
    <property type="entry name" value="Vaccinia Virus protein VP39"/>
    <property type="match status" value="1"/>
</dbReference>
<dbReference type="InterPro" id="IPR029063">
    <property type="entry name" value="SAM-dependent_MTases_sf"/>
</dbReference>
<evidence type="ECO:0000313" key="2">
    <source>
        <dbReference type="EMBL" id="MFC5525348.1"/>
    </source>
</evidence>
<keyword evidence="2" id="KW-0808">Transferase</keyword>
<evidence type="ECO:0000259" key="1">
    <source>
        <dbReference type="Pfam" id="PF08241"/>
    </source>
</evidence>
<dbReference type="Proteomes" id="UP001596114">
    <property type="component" value="Unassembled WGS sequence"/>
</dbReference>
<dbReference type="PANTHER" id="PTHR43591:SF24">
    <property type="entry name" value="2-METHOXY-6-POLYPRENYL-1,4-BENZOQUINOL METHYLASE, MITOCHONDRIAL"/>
    <property type="match status" value="1"/>
</dbReference>
<keyword evidence="3" id="KW-1185">Reference proteome</keyword>
<gene>
    <name evidence="2" type="ORF">ACFPPA_06290</name>
</gene>